<dbReference type="EMBL" id="JBHUHO010000029">
    <property type="protein sequence ID" value="MFD2116000.1"/>
    <property type="molecule type" value="Genomic_DNA"/>
</dbReference>
<keyword evidence="8" id="KW-1185">Reference proteome</keyword>
<keyword evidence="3" id="KW-0735">Signal-anchor</keyword>
<comment type="subcellular location">
    <subcellularLocation>
        <location evidence="1">Cell envelope</location>
    </subcellularLocation>
</comment>
<dbReference type="SUPFAM" id="SSF52833">
    <property type="entry name" value="Thioredoxin-like"/>
    <property type="match status" value="1"/>
</dbReference>
<dbReference type="CDD" id="cd02966">
    <property type="entry name" value="TlpA_like_family"/>
    <property type="match status" value="1"/>
</dbReference>
<dbReference type="InterPro" id="IPR017937">
    <property type="entry name" value="Thioredoxin_CS"/>
</dbReference>
<proteinExistence type="predicted"/>
<protein>
    <submittedName>
        <fullName evidence="7">Redoxin domain-containing protein</fullName>
    </submittedName>
</protein>
<evidence type="ECO:0000256" key="4">
    <source>
        <dbReference type="ARBA" id="ARBA00023157"/>
    </source>
</evidence>
<dbReference type="RefSeq" id="WP_377771735.1">
    <property type="nucleotide sequence ID" value="NZ_JBHUHO010000029.1"/>
</dbReference>
<keyword evidence="5" id="KW-0676">Redox-active center</keyword>
<dbReference type="PROSITE" id="PS51352">
    <property type="entry name" value="THIOREDOXIN_2"/>
    <property type="match status" value="1"/>
</dbReference>
<evidence type="ECO:0000256" key="2">
    <source>
        <dbReference type="ARBA" id="ARBA00022748"/>
    </source>
</evidence>
<name>A0ABW4YJS2_9BACL</name>
<dbReference type="Proteomes" id="UP001597362">
    <property type="component" value="Unassembled WGS sequence"/>
</dbReference>
<dbReference type="InterPro" id="IPR036249">
    <property type="entry name" value="Thioredoxin-like_sf"/>
</dbReference>
<dbReference type="InterPro" id="IPR000866">
    <property type="entry name" value="AhpC/TSA"/>
</dbReference>
<accession>A0ABW4YJS2</accession>
<keyword evidence="4" id="KW-1015">Disulfide bond</keyword>
<evidence type="ECO:0000256" key="1">
    <source>
        <dbReference type="ARBA" id="ARBA00004196"/>
    </source>
</evidence>
<dbReference type="Pfam" id="PF00578">
    <property type="entry name" value="AhpC-TSA"/>
    <property type="match status" value="1"/>
</dbReference>
<comment type="caution">
    <text evidence="7">The sequence shown here is derived from an EMBL/GenBank/DDBJ whole genome shotgun (WGS) entry which is preliminary data.</text>
</comment>
<evidence type="ECO:0000313" key="8">
    <source>
        <dbReference type="Proteomes" id="UP001597362"/>
    </source>
</evidence>
<gene>
    <name evidence="7" type="ORF">ACFSJH_09715</name>
</gene>
<keyword evidence="2" id="KW-0201">Cytochrome c-type biogenesis</keyword>
<evidence type="ECO:0000259" key="6">
    <source>
        <dbReference type="PROSITE" id="PS51352"/>
    </source>
</evidence>
<dbReference type="InterPro" id="IPR013766">
    <property type="entry name" value="Thioredoxin_domain"/>
</dbReference>
<dbReference type="PANTHER" id="PTHR42852">
    <property type="entry name" value="THIOL:DISULFIDE INTERCHANGE PROTEIN DSBE"/>
    <property type="match status" value="1"/>
</dbReference>
<feature type="domain" description="Thioredoxin" evidence="6">
    <location>
        <begin position="36"/>
        <end position="176"/>
    </location>
</feature>
<keyword evidence="3" id="KW-0812">Transmembrane</keyword>
<evidence type="ECO:0000256" key="5">
    <source>
        <dbReference type="ARBA" id="ARBA00023284"/>
    </source>
</evidence>
<dbReference type="InterPro" id="IPR050553">
    <property type="entry name" value="Thioredoxin_ResA/DsbE_sf"/>
</dbReference>
<reference evidence="8" key="1">
    <citation type="journal article" date="2019" name="Int. J. Syst. Evol. Microbiol.">
        <title>The Global Catalogue of Microorganisms (GCM) 10K type strain sequencing project: providing services to taxonomists for standard genome sequencing and annotation.</title>
        <authorList>
            <consortium name="The Broad Institute Genomics Platform"/>
            <consortium name="The Broad Institute Genome Sequencing Center for Infectious Disease"/>
            <person name="Wu L."/>
            <person name="Ma J."/>
        </authorList>
    </citation>
    <scope>NUCLEOTIDE SEQUENCE [LARGE SCALE GENOMIC DNA]</scope>
    <source>
        <strain evidence="8">GH52</strain>
    </source>
</reference>
<organism evidence="7 8">
    <name type="scientific">Paenibacillus yanchengensis</name>
    <dbReference type="NCBI Taxonomy" id="2035833"/>
    <lineage>
        <taxon>Bacteria</taxon>
        <taxon>Bacillati</taxon>
        <taxon>Bacillota</taxon>
        <taxon>Bacilli</taxon>
        <taxon>Bacillales</taxon>
        <taxon>Paenibacillaceae</taxon>
        <taxon>Paenibacillus</taxon>
    </lineage>
</organism>
<dbReference type="PANTHER" id="PTHR42852:SF6">
    <property type="entry name" value="THIOL:DISULFIDE INTERCHANGE PROTEIN DSBE"/>
    <property type="match status" value="1"/>
</dbReference>
<sequence>MKKNRKLIQVVILVAALLIGGISIGATLADGKKVRVKEGGPPPDFNLSQLEGGSKQLADYKGKPLIINFWGTFCEPCVTEMPEFERQYQKWKDQGLEIAAINLRGENTLTITKFVESLDLSYNILRDVDSKTEKMYGVRQYPTTYFVKPDGNVMEIVSGPMTEKDIEERVVRLLQQ</sequence>
<evidence type="ECO:0000256" key="3">
    <source>
        <dbReference type="ARBA" id="ARBA00022968"/>
    </source>
</evidence>
<dbReference type="Gene3D" id="3.40.30.10">
    <property type="entry name" value="Glutaredoxin"/>
    <property type="match status" value="1"/>
</dbReference>
<evidence type="ECO:0000313" key="7">
    <source>
        <dbReference type="EMBL" id="MFD2116000.1"/>
    </source>
</evidence>
<dbReference type="PROSITE" id="PS00194">
    <property type="entry name" value="THIOREDOXIN_1"/>
    <property type="match status" value="1"/>
</dbReference>